<dbReference type="InterPro" id="IPR006195">
    <property type="entry name" value="aa-tRNA-synth_II"/>
</dbReference>
<dbReference type="CDD" id="cd04322">
    <property type="entry name" value="LysRS_N"/>
    <property type="match status" value="1"/>
</dbReference>
<dbReference type="NCBIfam" id="TIGR00499">
    <property type="entry name" value="lysS_bact"/>
    <property type="match status" value="1"/>
</dbReference>
<proteinExistence type="inferred from homology"/>
<keyword evidence="2 9" id="KW-0436">Ligase</keyword>
<dbReference type="GO" id="GO:0005829">
    <property type="term" value="C:cytosol"/>
    <property type="evidence" value="ECO:0007669"/>
    <property type="project" value="TreeGrafter"/>
</dbReference>
<dbReference type="HAMAP" id="MF_00252">
    <property type="entry name" value="Lys_tRNA_synth_class2"/>
    <property type="match status" value="1"/>
</dbReference>
<dbReference type="GO" id="GO:0006430">
    <property type="term" value="P:lysyl-tRNA aminoacylation"/>
    <property type="evidence" value="ECO:0007669"/>
    <property type="project" value="UniProtKB-UniRule"/>
</dbReference>
<feature type="binding site" evidence="9">
    <location>
        <position position="408"/>
    </location>
    <ligand>
        <name>Mg(2+)</name>
        <dbReference type="ChEBI" id="CHEBI:18420"/>
        <label>2</label>
    </ligand>
</feature>
<dbReference type="FunFam" id="2.40.50.140:FF:000024">
    <property type="entry name" value="Lysine--tRNA ligase"/>
    <property type="match status" value="1"/>
</dbReference>
<reference evidence="12 13" key="1">
    <citation type="submission" date="2015-03" db="EMBL/GenBank/DDBJ databases">
        <title>Genomic characterization of Dehalococcoides mccartyi strain 11a5, an unusal plasmid-containing chloroethene dechlorinator.</title>
        <authorList>
            <person name="Zhao S."/>
            <person name="Ding C."/>
            <person name="He J."/>
        </authorList>
    </citation>
    <scope>NUCLEOTIDE SEQUENCE [LARGE SCALE GENOMIC DNA]</scope>
    <source>
        <strain evidence="12 13">11a5</strain>
    </source>
</reference>
<dbReference type="EMBL" id="CP011127">
    <property type="protein sequence ID" value="AMU86345.1"/>
    <property type="molecule type" value="Genomic_DNA"/>
</dbReference>
<evidence type="ECO:0000256" key="8">
    <source>
        <dbReference type="ARBA" id="ARBA00048573"/>
    </source>
</evidence>
<keyword evidence="9" id="KW-0963">Cytoplasm</keyword>
<dbReference type="Pfam" id="PF01336">
    <property type="entry name" value="tRNA_anti-codon"/>
    <property type="match status" value="1"/>
</dbReference>
<dbReference type="SUPFAM" id="SSF55681">
    <property type="entry name" value="Class II aaRS and biotin synthetases"/>
    <property type="match status" value="1"/>
</dbReference>
<dbReference type="NCBIfam" id="NF001756">
    <property type="entry name" value="PRK00484.1"/>
    <property type="match status" value="1"/>
</dbReference>
<dbReference type="GO" id="GO:0000287">
    <property type="term" value="F:magnesium ion binding"/>
    <property type="evidence" value="ECO:0007669"/>
    <property type="project" value="UniProtKB-UniRule"/>
</dbReference>
<dbReference type="EC" id="6.1.1.6" evidence="9"/>
<evidence type="ECO:0000256" key="1">
    <source>
        <dbReference type="ARBA" id="ARBA00008226"/>
    </source>
</evidence>
<evidence type="ECO:0000259" key="11">
    <source>
        <dbReference type="PROSITE" id="PS50862"/>
    </source>
</evidence>
<dbReference type="GO" id="GO:0004824">
    <property type="term" value="F:lysine-tRNA ligase activity"/>
    <property type="evidence" value="ECO:0007669"/>
    <property type="project" value="UniProtKB-UniRule"/>
</dbReference>
<feature type="binding site" evidence="9">
    <location>
        <position position="401"/>
    </location>
    <ligand>
        <name>Mg(2+)</name>
        <dbReference type="ChEBI" id="CHEBI:18420"/>
        <label>1</label>
    </ligand>
</feature>
<dbReference type="PANTHER" id="PTHR42918">
    <property type="entry name" value="LYSYL-TRNA SYNTHETASE"/>
    <property type="match status" value="1"/>
</dbReference>
<dbReference type="InterPro" id="IPR045864">
    <property type="entry name" value="aa-tRNA-synth_II/BPL/LPL"/>
</dbReference>
<dbReference type="PRINTS" id="PR00982">
    <property type="entry name" value="TRNASYNTHLYS"/>
</dbReference>
<dbReference type="Proteomes" id="UP000076394">
    <property type="component" value="Chromosome"/>
</dbReference>
<dbReference type="InterPro" id="IPR018149">
    <property type="entry name" value="Lys-tRNA-synth_II_C"/>
</dbReference>
<dbReference type="PANTHER" id="PTHR42918:SF15">
    <property type="entry name" value="LYSINE--TRNA LIGASE, CHLOROPLASTIC_MITOCHONDRIAL"/>
    <property type="match status" value="1"/>
</dbReference>
<evidence type="ECO:0000256" key="4">
    <source>
        <dbReference type="ARBA" id="ARBA00022741"/>
    </source>
</evidence>
<evidence type="ECO:0000256" key="10">
    <source>
        <dbReference type="RuleBase" id="RU000336"/>
    </source>
</evidence>
<keyword evidence="5 9" id="KW-0067">ATP-binding</keyword>
<keyword evidence="9 10" id="KW-0460">Magnesium</keyword>
<comment type="cofactor">
    <cofactor evidence="9 10">
        <name>Mg(2+)</name>
        <dbReference type="ChEBI" id="CHEBI:18420"/>
    </cofactor>
    <text evidence="9 10">Binds 3 Mg(2+) ions per subunit.</text>
</comment>
<keyword evidence="3 9" id="KW-0479">Metal-binding</keyword>
<comment type="subunit">
    <text evidence="9">Homodimer.</text>
</comment>
<dbReference type="InterPro" id="IPR012340">
    <property type="entry name" value="NA-bd_OB-fold"/>
</dbReference>
<name>A0A142VAT3_9CHLR</name>
<evidence type="ECO:0000313" key="12">
    <source>
        <dbReference type="EMBL" id="AMU86345.1"/>
    </source>
</evidence>
<organism evidence="12 13">
    <name type="scientific">Dehalococcoides mccartyi</name>
    <dbReference type="NCBI Taxonomy" id="61435"/>
    <lineage>
        <taxon>Bacteria</taxon>
        <taxon>Bacillati</taxon>
        <taxon>Chloroflexota</taxon>
        <taxon>Dehalococcoidia</taxon>
        <taxon>Dehalococcoidales</taxon>
        <taxon>Dehalococcoidaceae</taxon>
        <taxon>Dehalococcoides</taxon>
    </lineage>
</organism>
<keyword evidence="6 9" id="KW-0648">Protein biosynthesis</keyword>
<comment type="catalytic activity">
    <reaction evidence="8 9 10">
        <text>tRNA(Lys) + L-lysine + ATP = L-lysyl-tRNA(Lys) + AMP + diphosphate</text>
        <dbReference type="Rhea" id="RHEA:20792"/>
        <dbReference type="Rhea" id="RHEA-COMP:9696"/>
        <dbReference type="Rhea" id="RHEA-COMP:9697"/>
        <dbReference type="ChEBI" id="CHEBI:30616"/>
        <dbReference type="ChEBI" id="CHEBI:32551"/>
        <dbReference type="ChEBI" id="CHEBI:33019"/>
        <dbReference type="ChEBI" id="CHEBI:78442"/>
        <dbReference type="ChEBI" id="CHEBI:78529"/>
        <dbReference type="ChEBI" id="CHEBI:456215"/>
        <dbReference type="EC" id="6.1.1.6"/>
    </reaction>
</comment>
<feature type="binding site" evidence="9">
    <location>
        <position position="408"/>
    </location>
    <ligand>
        <name>Mg(2+)</name>
        <dbReference type="ChEBI" id="CHEBI:18420"/>
        <label>1</label>
    </ligand>
</feature>
<sequence length="498" mass="56859">MPEEYLNAQKMEKLERIKSRGINPYPSTFHPSHTSAQAVALLVEIETQENHLKEVLKLAGRIMNRRDMGKISFMDIRDGSGKMQIFFRQNDLDEASIELLKDLDLGDFIGVEGSLMRTRTGEPSLAATKVSMLSKSLLPLPEKWHGLQDVEKRYRQRYLDLISNADARQTFLTRSRVISVIRAFMNAKGFLEVETPVLQPEAGGALARPFITHHQALNCDFYMRIALELHLKRLIVGGFDRVYEIGRIFRNEGISTRHNPEFTMMESYQAYANYKDVMDFLEEMVSSVVKEISGGYTLPFGDITLDFTPPWPRLTMRDAVKQYAGIDFFDFPTKETLAAEMTRRKLKVDPAKDWGKLVDELVGEFVEPHLVQPTFLTDHPVAMSPLAKQKPEDPRLTERFEAICANMEIANAFSELNDPVEQRARFKEQLEKRSQLRTDESESVDEDFLAALAYGMPPTGGLGVGIDRLVMLFTNHDSIREVILFPALKDREDTKTQE</sequence>
<dbReference type="SMR" id="A0A142VAT3"/>
<evidence type="ECO:0000256" key="5">
    <source>
        <dbReference type="ARBA" id="ARBA00022840"/>
    </source>
</evidence>
<dbReference type="Gene3D" id="2.40.50.140">
    <property type="entry name" value="Nucleic acid-binding proteins"/>
    <property type="match status" value="1"/>
</dbReference>
<feature type="domain" description="Aminoacyl-transfer RNA synthetases class-II family profile" evidence="11">
    <location>
        <begin position="171"/>
        <end position="486"/>
    </location>
</feature>
<evidence type="ECO:0000256" key="6">
    <source>
        <dbReference type="ARBA" id="ARBA00022917"/>
    </source>
</evidence>
<dbReference type="RefSeq" id="WP_011309090.1">
    <property type="nucleotide sequence ID" value="NZ_AP024514.1"/>
</dbReference>
<dbReference type="PROSITE" id="PS50862">
    <property type="entry name" value="AA_TRNA_LIGASE_II"/>
    <property type="match status" value="1"/>
</dbReference>
<comment type="subcellular location">
    <subcellularLocation>
        <location evidence="9">Cytoplasm</location>
    </subcellularLocation>
</comment>
<evidence type="ECO:0000256" key="3">
    <source>
        <dbReference type="ARBA" id="ARBA00022723"/>
    </source>
</evidence>
<dbReference type="GO" id="GO:0000049">
    <property type="term" value="F:tRNA binding"/>
    <property type="evidence" value="ECO:0007669"/>
    <property type="project" value="TreeGrafter"/>
</dbReference>
<gene>
    <name evidence="9" type="primary">lysS</name>
    <name evidence="12" type="ORF">Dm11a5_0519</name>
</gene>
<accession>A0A142VAT3</accession>
<protein>
    <recommendedName>
        <fullName evidence="9">Lysine--tRNA ligase</fullName>
        <ecNumber evidence="9">6.1.1.6</ecNumber>
    </recommendedName>
    <alternativeName>
        <fullName evidence="9">Lysyl-tRNA synthetase</fullName>
        <shortName evidence="9">LysRS</shortName>
    </alternativeName>
</protein>
<evidence type="ECO:0000256" key="2">
    <source>
        <dbReference type="ARBA" id="ARBA00022598"/>
    </source>
</evidence>
<dbReference type="PATRIC" id="fig|61435.13.peg.547"/>
<dbReference type="Pfam" id="PF00152">
    <property type="entry name" value="tRNA-synt_2"/>
    <property type="match status" value="1"/>
</dbReference>
<keyword evidence="4 9" id="KW-0547">Nucleotide-binding</keyword>
<dbReference type="CDD" id="cd00775">
    <property type="entry name" value="LysRS_core"/>
    <property type="match status" value="1"/>
</dbReference>
<dbReference type="InterPro" id="IPR044136">
    <property type="entry name" value="Lys-tRNA-ligase_II_N"/>
</dbReference>
<evidence type="ECO:0000256" key="9">
    <source>
        <dbReference type="HAMAP-Rule" id="MF_00252"/>
    </source>
</evidence>
<evidence type="ECO:0000313" key="13">
    <source>
        <dbReference type="Proteomes" id="UP000076394"/>
    </source>
</evidence>
<dbReference type="SUPFAM" id="SSF50249">
    <property type="entry name" value="Nucleic acid-binding proteins"/>
    <property type="match status" value="1"/>
</dbReference>
<dbReference type="OrthoDB" id="9802326at2"/>
<evidence type="ECO:0000256" key="7">
    <source>
        <dbReference type="ARBA" id="ARBA00023146"/>
    </source>
</evidence>
<dbReference type="AlphaFoldDB" id="A0A142VAT3"/>
<dbReference type="Gene3D" id="3.30.930.10">
    <property type="entry name" value="Bira Bifunctional Protein, Domain 2"/>
    <property type="match status" value="1"/>
</dbReference>
<dbReference type="InterPro" id="IPR004364">
    <property type="entry name" value="Aa-tRNA-synt_II"/>
</dbReference>
<dbReference type="InterPro" id="IPR004365">
    <property type="entry name" value="NA-bd_OB_tRNA"/>
</dbReference>
<comment type="similarity">
    <text evidence="1 9">Belongs to the class-II aminoacyl-tRNA synthetase family.</text>
</comment>
<keyword evidence="7 9" id="KW-0030">Aminoacyl-tRNA synthetase</keyword>
<dbReference type="InterPro" id="IPR002313">
    <property type="entry name" value="Lys-tRNA-ligase_II"/>
</dbReference>
<dbReference type="GO" id="GO:0005524">
    <property type="term" value="F:ATP binding"/>
    <property type="evidence" value="ECO:0007669"/>
    <property type="project" value="UniProtKB-UniRule"/>
</dbReference>